<evidence type="ECO:0000256" key="3">
    <source>
        <dbReference type="RuleBase" id="RU361153"/>
    </source>
</evidence>
<dbReference type="RefSeq" id="WP_109570134.1">
    <property type="nucleotide sequence ID" value="NZ_CP029463.1"/>
</dbReference>
<dbReference type="InterPro" id="IPR018087">
    <property type="entry name" value="Glyco_hydro_5_CS"/>
</dbReference>
<dbReference type="InterPro" id="IPR001547">
    <property type="entry name" value="Glyco_hydro_5"/>
</dbReference>
<dbReference type="InterPro" id="IPR017853">
    <property type="entry name" value="GH"/>
</dbReference>
<accession>A0A2U8QY07</accession>
<organism evidence="5 6">
    <name type="scientific">Flavobacterium sediminis</name>
    <dbReference type="NCBI Taxonomy" id="2201181"/>
    <lineage>
        <taxon>Bacteria</taxon>
        <taxon>Pseudomonadati</taxon>
        <taxon>Bacteroidota</taxon>
        <taxon>Flavobacteriia</taxon>
        <taxon>Flavobacteriales</taxon>
        <taxon>Flavobacteriaceae</taxon>
        <taxon>Flavobacterium</taxon>
    </lineage>
</organism>
<evidence type="ECO:0000313" key="5">
    <source>
        <dbReference type="EMBL" id="AWM14796.1"/>
    </source>
</evidence>
<evidence type="ECO:0000259" key="4">
    <source>
        <dbReference type="Pfam" id="PF00150"/>
    </source>
</evidence>
<dbReference type="Gene3D" id="3.20.20.80">
    <property type="entry name" value="Glycosidases"/>
    <property type="match status" value="1"/>
</dbReference>
<dbReference type="GO" id="GO:0000272">
    <property type="term" value="P:polysaccharide catabolic process"/>
    <property type="evidence" value="ECO:0007669"/>
    <property type="project" value="InterPro"/>
</dbReference>
<dbReference type="GO" id="GO:0004553">
    <property type="term" value="F:hydrolase activity, hydrolyzing O-glycosyl compounds"/>
    <property type="evidence" value="ECO:0007669"/>
    <property type="project" value="InterPro"/>
</dbReference>
<dbReference type="PANTHER" id="PTHR34142:SF1">
    <property type="entry name" value="GLYCOSIDE HYDROLASE FAMILY 5 DOMAIN-CONTAINING PROTEIN"/>
    <property type="match status" value="1"/>
</dbReference>
<dbReference type="KEGG" id="fse:DI487_13690"/>
<gene>
    <name evidence="5" type="ORF">DI487_13690</name>
</gene>
<dbReference type="Proteomes" id="UP000245429">
    <property type="component" value="Chromosome"/>
</dbReference>
<dbReference type="EMBL" id="CP029463">
    <property type="protein sequence ID" value="AWM14796.1"/>
    <property type="molecule type" value="Genomic_DNA"/>
</dbReference>
<proteinExistence type="inferred from homology"/>
<keyword evidence="2 3" id="KW-0326">Glycosidase</keyword>
<reference evidence="5 6" key="1">
    <citation type="submission" date="2018-05" db="EMBL/GenBank/DDBJ databases">
        <title>Flavobacterium sp. MEBiC07310.</title>
        <authorList>
            <person name="Baek K."/>
        </authorList>
    </citation>
    <scope>NUCLEOTIDE SEQUENCE [LARGE SCALE GENOMIC DNA]</scope>
    <source>
        <strain evidence="5 6">MEBiC07310</strain>
    </source>
</reference>
<name>A0A2U8QY07_9FLAO</name>
<dbReference type="OrthoDB" id="154460at2"/>
<dbReference type="PANTHER" id="PTHR34142">
    <property type="entry name" value="ENDO-BETA-1,4-GLUCANASE A"/>
    <property type="match status" value="1"/>
</dbReference>
<protein>
    <submittedName>
        <fullName evidence="5">Glycosyl hydrolase family 5</fullName>
    </submittedName>
</protein>
<sequence>MRYFVFWCTFFLTTVQAQFVKNNGALQVEGTQLVNQYGKPVVLRGMSFGWHSFWPRFYNKKAVKWLKKDWHCNVVRAAMGIEGGDENKTYKDNPEFAKAKVKAVIEGAIKENIYVIVDWHSHNINLEEAKEFFAEIAKEYGKYPNIIYEVFNEPDEESWEEVKTYAEEVIAVIRAIDSDNVILVGCPHWDQDIHLPAADPIKGYKNLMYTMHFYAATHEKWLRDRVDAAMANGLPVFISESAGMEATGDGPLDYKSWQEYIDWMESKKLSWITWSVSDKDETCSVLRKTAKSEGNWKLSDLKESGVKIREVLRELNKENY</sequence>
<comment type="similarity">
    <text evidence="3">Belongs to the glycosyl hydrolase 5 (cellulase A) family.</text>
</comment>
<keyword evidence="6" id="KW-1185">Reference proteome</keyword>
<evidence type="ECO:0000256" key="2">
    <source>
        <dbReference type="ARBA" id="ARBA00023295"/>
    </source>
</evidence>
<dbReference type="AlphaFoldDB" id="A0A2U8QY07"/>
<dbReference type="SUPFAM" id="SSF51445">
    <property type="entry name" value="(Trans)glycosidases"/>
    <property type="match status" value="1"/>
</dbReference>
<keyword evidence="1 3" id="KW-0378">Hydrolase</keyword>
<dbReference type="Pfam" id="PF00150">
    <property type="entry name" value="Cellulase"/>
    <property type="match status" value="1"/>
</dbReference>
<evidence type="ECO:0000313" key="6">
    <source>
        <dbReference type="Proteomes" id="UP000245429"/>
    </source>
</evidence>
<evidence type="ECO:0000256" key="1">
    <source>
        <dbReference type="ARBA" id="ARBA00022801"/>
    </source>
</evidence>
<dbReference type="PROSITE" id="PS00659">
    <property type="entry name" value="GLYCOSYL_HYDROL_F5"/>
    <property type="match status" value="1"/>
</dbReference>
<feature type="domain" description="Glycoside hydrolase family 5" evidence="4">
    <location>
        <begin position="34"/>
        <end position="279"/>
    </location>
</feature>